<evidence type="ECO:0000259" key="3">
    <source>
        <dbReference type="Pfam" id="PF13649"/>
    </source>
</evidence>
<reference evidence="4 5" key="1">
    <citation type="submission" date="2023-11" db="EMBL/GenBank/DDBJ databases">
        <title>Analysis of the Genomes of Mucilaginibacter gossypii cycad 4 and M. sabulilitoris SNA2: microbes with the potential for plant growth promotion.</title>
        <authorList>
            <person name="Hirsch A.M."/>
            <person name="Humm E."/>
            <person name="Rubbi M."/>
            <person name="Del Vecchio G."/>
            <person name="Ha S.M."/>
            <person name="Pellegrini M."/>
            <person name="Gunsalus R.P."/>
        </authorList>
    </citation>
    <scope>NUCLEOTIDE SEQUENCE [LARGE SCALE GENOMIC DNA]</scope>
    <source>
        <strain evidence="4 5">SNA2</strain>
    </source>
</reference>
<name>A0ABZ0TIV6_9SPHI</name>
<evidence type="ECO:0000313" key="5">
    <source>
        <dbReference type="Proteomes" id="UP001324380"/>
    </source>
</evidence>
<dbReference type="RefSeq" id="WP_321561747.1">
    <property type="nucleotide sequence ID" value="NZ_CP139558.1"/>
</dbReference>
<dbReference type="GO" id="GO:0008168">
    <property type="term" value="F:methyltransferase activity"/>
    <property type="evidence" value="ECO:0007669"/>
    <property type="project" value="UniProtKB-KW"/>
</dbReference>
<dbReference type="InterPro" id="IPR029063">
    <property type="entry name" value="SAM-dependent_MTases_sf"/>
</dbReference>
<dbReference type="Gene3D" id="3.40.50.150">
    <property type="entry name" value="Vaccinia Virus protein VP39"/>
    <property type="match status" value="1"/>
</dbReference>
<keyword evidence="1 4" id="KW-0489">Methyltransferase</keyword>
<dbReference type="GO" id="GO:0032259">
    <property type="term" value="P:methylation"/>
    <property type="evidence" value="ECO:0007669"/>
    <property type="project" value="UniProtKB-KW"/>
</dbReference>
<gene>
    <name evidence="4" type="ORF">SNE25_25000</name>
</gene>
<dbReference type="EC" id="2.1.1.-" evidence="4"/>
<feature type="domain" description="Methyltransferase" evidence="3">
    <location>
        <begin position="51"/>
        <end position="140"/>
    </location>
</feature>
<dbReference type="SUPFAM" id="SSF53335">
    <property type="entry name" value="S-adenosyl-L-methionine-dependent methyltransferases"/>
    <property type="match status" value="1"/>
</dbReference>
<accession>A0ABZ0TIV6</accession>
<dbReference type="PANTHER" id="PTHR43861:SF1">
    <property type="entry name" value="TRANS-ACONITATE 2-METHYLTRANSFERASE"/>
    <property type="match status" value="1"/>
</dbReference>
<dbReference type="InterPro" id="IPR041698">
    <property type="entry name" value="Methyltransf_25"/>
</dbReference>
<sequence>MNSQDKVLHCYNQVADDYAVERWDELSRKHIDRLLLREFAAANKDQGLCADFGCGPGQTTRFLYDNGLKDIIGIDLSPAMVNVAGRLSPQIKFETGDLLNIAYPSGYLGSVLAFYAIVHFTNDQIRKCFGEINRVLKTGGDFLFSFHAGEEVVHFDKAHDKEVDIDLYFFKTDDIVALLHETGFDIIDAIERRPHKDAEFQSRRAYIWAGKK</sequence>
<protein>
    <submittedName>
        <fullName evidence="4">Class I SAM-dependent methyltransferase</fullName>
        <ecNumber evidence="4">2.1.1.-</ecNumber>
    </submittedName>
</protein>
<proteinExistence type="predicted"/>
<organism evidence="4 5">
    <name type="scientific">Mucilaginibacter sabulilitoris</name>
    <dbReference type="NCBI Taxonomy" id="1173583"/>
    <lineage>
        <taxon>Bacteria</taxon>
        <taxon>Pseudomonadati</taxon>
        <taxon>Bacteroidota</taxon>
        <taxon>Sphingobacteriia</taxon>
        <taxon>Sphingobacteriales</taxon>
        <taxon>Sphingobacteriaceae</taxon>
        <taxon>Mucilaginibacter</taxon>
    </lineage>
</organism>
<dbReference type="Pfam" id="PF13649">
    <property type="entry name" value="Methyltransf_25"/>
    <property type="match status" value="1"/>
</dbReference>
<dbReference type="CDD" id="cd02440">
    <property type="entry name" value="AdoMet_MTases"/>
    <property type="match status" value="1"/>
</dbReference>
<dbReference type="EMBL" id="CP139558">
    <property type="protein sequence ID" value="WPU92586.1"/>
    <property type="molecule type" value="Genomic_DNA"/>
</dbReference>
<evidence type="ECO:0000313" key="4">
    <source>
        <dbReference type="EMBL" id="WPU92586.1"/>
    </source>
</evidence>
<dbReference type="Proteomes" id="UP001324380">
    <property type="component" value="Chromosome"/>
</dbReference>
<keyword evidence="2 4" id="KW-0808">Transferase</keyword>
<evidence type="ECO:0000256" key="2">
    <source>
        <dbReference type="ARBA" id="ARBA00022679"/>
    </source>
</evidence>
<dbReference type="PANTHER" id="PTHR43861">
    <property type="entry name" value="TRANS-ACONITATE 2-METHYLTRANSFERASE-RELATED"/>
    <property type="match status" value="1"/>
</dbReference>
<evidence type="ECO:0000256" key="1">
    <source>
        <dbReference type="ARBA" id="ARBA00022603"/>
    </source>
</evidence>
<keyword evidence="5" id="KW-1185">Reference proteome</keyword>